<gene>
    <name evidence="6 7" type="primary">LOC108566971</name>
</gene>
<dbReference type="GeneID" id="108566971"/>
<evidence type="ECO:0000256" key="2">
    <source>
        <dbReference type="SAM" id="MobiDB-lite"/>
    </source>
</evidence>
<feature type="region of interest" description="Disordered" evidence="2">
    <location>
        <begin position="1"/>
        <end position="92"/>
    </location>
</feature>
<feature type="domain" description="DRBM" evidence="3">
    <location>
        <begin position="588"/>
        <end position="658"/>
    </location>
</feature>
<evidence type="ECO:0000259" key="3">
    <source>
        <dbReference type="PROSITE" id="PS50137"/>
    </source>
</evidence>
<name>A0ABM1N715_NICVS</name>
<dbReference type="RefSeq" id="XP_017782615.1">
    <property type="nucleotide sequence ID" value="XM_017927126.1"/>
</dbReference>
<evidence type="ECO:0000313" key="5">
    <source>
        <dbReference type="Proteomes" id="UP000695000"/>
    </source>
</evidence>
<dbReference type="InterPro" id="IPR000467">
    <property type="entry name" value="G_patch_dom"/>
</dbReference>
<dbReference type="SMART" id="SM00443">
    <property type="entry name" value="G_patch"/>
    <property type="match status" value="1"/>
</dbReference>
<feature type="domain" description="G-patch" evidence="4">
    <location>
        <begin position="523"/>
        <end position="569"/>
    </location>
</feature>
<evidence type="ECO:0000256" key="1">
    <source>
        <dbReference type="PROSITE-ProRule" id="PRU00266"/>
    </source>
</evidence>
<accession>A0ABM1N715</accession>
<keyword evidence="1" id="KW-0694">RNA-binding</keyword>
<feature type="compositionally biased region" description="Basic and acidic residues" evidence="2">
    <location>
        <begin position="139"/>
        <end position="185"/>
    </location>
</feature>
<dbReference type="Pfam" id="PF14709">
    <property type="entry name" value="DND1_DSRM"/>
    <property type="match status" value="1"/>
</dbReference>
<dbReference type="PANTHER" id="PTHR46528:SF1">
    <property type="entry name" value="PROTEIN SON"/>
    <property type="match status" value="1"/>
</dbReference>
<dbReference type="SMART" id="SM00358">
    <property type="entry name" value="DSRM"/>
    <property type="match status" value="1"/>
</dbReference>
<dbReference type="PANTHER" id="PTHR46528">
    <property type="entry name" value="PROTEIN SON"/>
    <property type="match status" value="1"/>
</dbReference>
<proteinExistence type="predicted"/>
<dbReference type="RefSeq" id="XP_017782616.1">
    <property type="nucleotide sequence ID" value="XM_017927127.1"/>
</dbReference>
<dbReference type="PROSITE" id="PS50174">
    <property type="entry name" value="G_PATCH"/>
    <property type="match status" value="1"/>
</dbReference>
<dbReference type="PROSITE" id="PS50137">
    <property type="entry name" value="DS_RBD"/>
    <property type="match status" value="1"/>
</dbReference>
<evidence type="ECO:0000313" key="7">
    <source>
        <dbReference type="RefSeq" id="XP_017782616.1"/>
    </source>
</evidence>
<dbReference type="Gene3D" id="3.30.160.20">
    <property type="match status" value="1"/>
</dbReference>
<dbReference type="InterPro" id="IPR032922">
    <property type="entry name" value="SON"/>
</dbReference>
<feature type="compositionally biased region" description="Basic and acidic residues" evidence="2">
    <location>
        <begin position="1"/>
        <end position="17"/>
    </location>
</feature>
<dbReference type="CDD" id="cd19870">
    <property type="entry name" value="DSRM_SON-like"/>
    <property type="match status" value="1"/>
</dbReference>
<protein>
    <submittedName>
        <fullName evidence="6 7">Protein SON isoform X1</fullName>
    </submittedName>
</protein>
<feature type="region of interest" description="Disordered" evidence="2">
    <location>
        <begin position="108"/>
        <end position="185"/>
    </location>
</feature>
<feature type="compositionally biased region" description="Basic and acidic residues" evidence="2">
    <location>
        <begin position="108"/>
        <end position="128"/>
    </location>
</feature>
<dbReference type="InterPro" id="IPR014720">
    <property type="entry name" value="dsRBD_dom"/>
</dbReference>
<reference evidence="6 7" key="1">
    <citation type="submission" date="2025-05" db="UniProtKB">
        <authorList>
            <consortium name="RefSeq"/>
        </authorList>
    </citation>
    <scope>IDENTIFICATION</scope>
    <source>
        <tissue evidence="6 7">Whole Larva</tissue>
    </source>
</reference>
<keyword evidence="5" id="KW-1185">Reference proteome</keyword>
<dbReference type="SUPFAM" id="SSF54768">
    <property type="entry name" value="dsRNA-binding domain-like"/>
    <property type="match status" value="1"/>
</dbReference>
<feature type="compositionally biased region" description="Basic residues" evidence="2">
    <location>
        <begin position="129"/>
        <end position="138"/>
    </location>
</feature>
<evidence type="ECO:0000313" key="6">
    <source>
        <dbReference type="RefSeq" id="XP_017782615.1"/>
    </source>
</evidence>
<sequence>MSGGEGKEEMNENENKSSMEILSELFSKFDADPPVIIKKEKDESSRKHKKSKKKHKHKEKKHKKKSKKHKVRNSSESDSSNGSGIDLTDILKSEDCNSSLSETIKKIIKMDTKTMSKSNVKEVKEKEKKSHKRKKHKSNHSDDDRKKCKKMKFEEKSRKDSPERYKEHKRSIDRSESKYREEKHKYRDDYKYRDYRYKDDYRSKDYDDDKRHKYRDNPFYRDRSEDRYFDDRHRTYDRDRDKEDSDNYIDKKKLLEIARRNAIQMMKSGSLPGALTLGPQAQEKVIAAIRSGGKTVEELTDFCKTLSKQEELGELSSISDVNSSESDGDQPFHHPFQIKDKPLTINIKNSVPLPIKSNQERASELRIQFPVSSGQQHRKTESEWVPVEPKAIEAPPPVLPKPIPVEEPEVIAPAPVVVVPPGPQAFPSKDLDEATLQENVDIASIVSQRLTAMRKLQENPHDVQAITEMFQAQKEMNTWAESKQQVGQFTGSTGAQILSQAELSAGYQAWARKDQLQTAAPVSGGMGMHLLQKMGWRPGEGLGKEKTGTLEPLLLEVKLDKKGIVAKEEQKKIVKPPKQPTKTLQGKHPVSLLGEYASKRKLGAPQYTVDFECGPDHKKNFLFKVLLNGIEYKPNVASSNKKEAKALAATICLQQLGLLPV</sequence>
<organism evidence="5 6">
    <name type="scientific">Nicrophorus vespilloides</name>
    <name type="common">Boreal carrion beetle</name>
    <dbReference type="NCBI Taxonomy" id="110193"/>
    <lineage>
        <taxon>Eukaryota</taxon>
        <taxon>Metazoa</taxon>
        <taxon>Ecdysozoa</taxon>
        <taxon>Arthropoda</taxon>
        <taxon>Hexapoda</taxon>
        <taxon>Insecta</taxon>
        <taxon>Pterygota</taxon>
        <taxon>Neoptera</taxon>
        <taxon>Endopterygota</taxon>
        <taxon>Coleoptera</taxon>
        <taxon>Polyphaga</taxon>
        <taxon>Staphyliniformia</taxon>
        <taxon>Silphidae</taxon>
        <taxon>Nicrophorinae</taxon>
        <taxon>Nicrophorus</taxon>
    </lineage>
</organism>
<feature type="compositionally biased region" description="Low complexity" evidence="2">
    <location>
        <begin position="74"/>
        <end position="84"/>
    </location>
</feature>
<evidence type="ECO:0000259" key="4">
    <source>
        <dbReference type="PROSITE" id="PS50174"/>
    </source>
</evidence>
<feature type="compositionally biased region" description="Basic residues" evidence="2">
    <location>
        <begin position="46"/>
        <end position="72"/>
    </location>
</feature>
<dbReference type="Pfam" id="PF01585">
    <property type="entry name" value="G-patch"/>
    <property type="match status" value="1"/>
</dbReference>
<dbReference type="Proteomes" id="UP000695000">
    <property type="component" value="Unplaced"/>
</dbReference>
<feature type="compositionally biased region" description="Basic and acidic residues" evidence="2">
    <location>
        <begin position="27"/>
        <end position="45"/>
    </location>
</feature>